<keyword evidence="6 9" id="KW-0235">DNA replication</keyword>
<dbReference type="Gene3D" id="3.10.150.10">
    <property type="entry name" value="DNA Polymerase III, subunit A, domain 2"/>
    <property type="match status" value="1"/>
</dbReference>
<evidence type="ECO:0000256" key="9">
    <source>
        <dbReference type="PIRNR" id="PIRNR000804"/>
    </source>
</evidence>
<dbReference type="GO" id="GO:0005737">
    <property type="term" value="C:cytoplasm"/>
    <property type="evidence" value="ECO:0007669"/>
    <property type="project" value="UniProtKB-SubCell"/>
</dbReference>
<evidence type="ECO:0000259" key="12">
    <source>
        <dbReference type="Pfam" id="PF02768"/>
    </source>
</evidence>
<dbReference type="AlphaFoldDB" id="A0A0G0LP83"/>
<keyword evidence="4 9" id="KW-0808">Transferase</keyword>
<keyword evidence="7 9" id="KW-0239">DNA-directed DNA polymerase</keyword>
<feature type="domain" description="DNA polymerase III beta sliding clamp central" evidence="11">
    <location>
        <begin position="128"/>
        <end position="241"/>
    </location>
</feature>
<evidence type="ECO:0000259" key="10">
    <source>
        <dbReference type="Pfam" id="PF00712"/>
    </source>
</evidence>
<evidence type="ECO:0000256" key="8">
    <source>
        <dbReference type="ARBA" id="ARBA00023125"/>
    </source>
</evidence>
<evidence type="ECO:0000256" key="4">
    <source>
        <dbReference type="ARBA" id="ARBA00022679"/>
    </source>
</evidence>
<evidence type="ECO:0000259" key="11">
    <source>
        <dbReference type="Pfam" id="PF02767"/>
    </source>
</evidence>
<dbReference type="GO" id="GO:0003677">
    <property type="term" value="F:DNA binding"/>
    <property type="evidence" value="ECO:0007669"/>
    <property type="project" value="UniProtKB-UniRule"/>
</dbReference>
<feature type="domain" description="DNA polymerase III beta sliding clamp N-terminal" evidence="10">
    <location>
        <begin position="1"/>
        <end position="118"/>
    </location>
</feature>
<comment type="similarity">
    <text evidence="2 9">Belongs to the beta sliding clamp family.</text>
</comment>
<gene>
    <name evidence="13" type="ORF">UT19_C0008G0008</name>
</gene>
<dbReference type="SUPFAM" id="SSF55979">
    <property type="entry name" value="DNA clamp"/>
    <property type="match status" value="3"/>
</dbReference>
<dbReference type="SMART" id="SM00480">
    <property type="entry name" value="POL3Bc"/>
    <property type="match status" value="1"/>
</dbReference>
<keyword evidence="8" id="KW-0238">DNA-binding</keyword>
<organism evidence="13 14">
    <name type="scientific">Candidatus Woesebacteria bacterium GW2011_GWB1_39_10b</name>
    <dbReference type="NCBI Taxonomy" id="1618573"/>
    <lineage>
        <taxon>Bacteria</taxon>
        <taxon>Candidatus Woeseibacteriota</taxon>
    </lineage>
</organism>
<comment type="caution">
    <text evidence="13">The sequence shown here is derived from an EMBL/GenBank/DDBJ whole genome shotgun (WGS) entry which is preliminary data.</text>
</comment>
<dbReference type="PIRSF" id="PIRSF000804">
    <property type="entry name" value="DNA_pol_III_b"/>
    <property type="match status" value="1"/>
</dbReference>
<dbReference type="PANTHER" id="PTHR30478:SF0">
    <property type="entry name" value="BETA SLIDING CLAMP"/>
    <property type="match status" value="1"/>
</dbReference>
<dbReference type="EMBL" id="LBVW01000008">
    <property type="protein sequence ID" value="KKQ93683.1"/>
    <property type="molecule type" value="Genomic_DNA"/>
</dbReference>
<dbReference type="GO" id="GO:0006271">
    <property type="term" value="P:DNA strand elongation involved in DNA replication"/>
    <property type="evidence" value="ECO:0007669"/>
    <property type="project" value="TreeGrafter"/>
</dbReference>
<evidence type="ECO:0000313" key="13">
    <source>
        <dbReference type="EMBL" id="KKQ93683.1"/>
    </source>
</evidence>
<dbReference type="GO" id="GO:0008408">
    <property type="term" value="F:3'-5' exonuclease activity"/>
    <property type="evidence" value="ECO:0007669"/>
    <property type="project" value="InterPro"/>
</dbReference>
<dbReference type="NCBIfam" id="TIGR00663">
    <property type="entry name" value="dnan"/>
    <property type="match status" value="1"/>
</dbReference>
<dbReference type="Pfam" id="PF02768">
    <property type="entry name" value="DNA_pol3_beta_3"/>
    <property type="match status" value="1"/>
</dbReference>
<dbReference type="PANTHER" id="PTHR30478">
    <property type="entry name" value="DNA POLYMERASE III SUBUNIT BETA"/>
    <property type="match status" value="1"/>
</dbReference>
<dbReference type="InterPro" id="IPR022637">
    <property type="entry name" value="DNA_polIII_beta_cen"/>
</dbReference>
<dbReference type="InterPro" id="IPR022635">
    <property type="entry name" value="DNA_polIII_beta_C"/>
</dbReference>
<reference evidence="13 14" key="1">
    <citation type="journal article" date="2015" name="Nature">
        <title>rRNA introns, odd ribosomes, and small enigmatic genomes across a large radiation of phyla.</title>
        <authorList>
            <person name="Brown C.T."/>
            <person name="Hug L.A."/>
            <person name="Thomas B.C."/>
            <person name="Sharon I."/>
            <person name="Castelle C.J."/>
            <person name="Singh A."/>
            <person name="Wilkins M.J."/>
            <person name="Williams K.H."/>
            <person name="Banfield J.F."/>
        </authorList>
    </citation>
    <scope>NUCLEOTIDE SEQUENCE [LARGE SCALE GENOMIC DNA]</scope>
</reference>
<proteinExistence type="inferred from homology"/>
<dbReference type="InterPro" id="IPR046938">
    <property type="entry name" value="DNA_clamp_sf"/>
</dbReference>
<dbReference type="InterPro" id="IPR001001">
    <property type="entry name" value="DNA_polIII_beta"/>
</dbReference>
<feature type="domain" description="DNA polymerase III beta sliding clamp C-terminal" evidence="12">
    <location>
        <begin position="244"/>
        <end position="368"/>
    </location>
</feature>
<dbReference type="Pfam" id="PF00712">
    <property type="entry name" value="DNA_pol3_beta"/>
    <property type="match status" value="1"/>
</dbReference>
<dbReference type="Gene3D" id="3.70.10.10">
    <property type="match status" value="1"/>
</dbReference>
<keyword evidence="3 9" id="KW-0963">Cytoplasm</keyword>
<accession>A0A0G0LP83</accession>
<comment type="subunit">
    <text evidence="9">Forms a ring-shaped head-to-tail homodimer around DNA.</text>
</comment>
<dbReference type="CDD" id="cd00140">
    <property type="entry name" value="beta_clamp"/>
    <property type="match status" value="1"/>
</dbReference>
<evidence type="ECO:0000313" key="14">
    <source>
        <dbReference type="Proteomes" id="UP000034932"/>
    </source>
</evidence>
<dbReference type="GO" id="GO:0003887">
    <property type="term" value="F:DNA-directed DNA polymerase activity"/>
    <property type="evidence" value="ECO:0007669"/>
    <property type="project" value="UniProtKB-UniRule"/>
</dbReference>
<sequence length="371" mass="40864">MKIQVLQENLAKAISTCSRFASSRVQLPVLANILLKITKSKFSVAATNLEMSISISIGAKIEKEGQITVPARVLNDLISNLSAGTVDLEVEKENLKIKSLSFESSLSGMNASDFPLIPEEVGVDVLKIPSKEILDALICTLFAVSSDETRPVLTGVLMIVKDSNLTMVATDGFRLSQKKISIGKVKEEKKIILPKSSLVELSRLTSDEDIQFSFKKSEKQVVFGLTDIVLGSRIIEGEFPDFERIIPKETKIKVNLDREEFLRGVKLASVFARDAANVVKLAVVKDSVVVSAEGTQGSQKTKVEAKIDENGKTDSEEFVIAFNYRFLEEFLNAIKGDEVQIEFSDPNAPALFLDPKDTNFLHIIMPVRLQA</sequence>
<evidence type="ECO:0000256" key="7">
    <source>
        <dbReference type="ARBA" id="ARBA00022932"/>
    </source>
</evidence>
<comment type="subcellular location">
    <subcellularLocation>
        <location evidence="1 9">Cytoplasm</location>
    </subcellularLocation>
</comment>
<evidence type="ECO:0000256" key="1">
    <source>
        <dbReference type="ARBA" id="ARBA00004496"/>
    </source>
</evidence>
<evidence type="ECO:0000256" key="5">
    <source>
        <dbReference type="ARBA" id="ARBA00022695"/>
    </source>
</evidence>
<comment type="function">
    <text evidence="9">Confers DNA tethering and processivity to DNA polymerases and other proteins. Acts as a clamp, forming a ring around DNA (a reaction catalyzed by the clamp-loading complex) which diffuses in an ATP-independent manner freely and bidirectionally along dsDNA. Initially characterized for its ability to contact the catalytic subunit of DNA polymerase III (Pol III), a complex, multichain enzyme responsible for most of the replicative synthesis in bacteria; Pol III exhibits 3'-5' exonuclease proofreading activity. The beta chain is required for initiation of replication as well as for processivity of DNA replication.</text>
</comment>
<dbReference type="PATRIC" id="fig|1618573.3.peg.623"/>
<keyword evidence="5 9" id="KW-0548">Nucleotidyltransferase</keyword>
<dbReference type="Pfam" id="PF02767">
    <property type="entry name" value="DNA_pol3_beta_2"/>
    <property type="match status" value="1"/>
</dbReference>
<dbReference type="GO" id="GO:0009360">
    <property type="term" value="C:DNA polymerase III complex"/>
    <property type="evidence" value="ECO:0007669"/>
    <property type="project" value="InterPro"/>
</dbReference>
<evidence type="ECO:0000256" key="2">
    <source>
        <dbReference type="ARBA" id="ARBA00010752"/>
    </source>
</evidence>
<name>A0A0G0LP83_9BACT</name>
<dbReference type="Proteomes" id="UP000034932">
    <property type="component" value="Unassembled WGS sequence"/>
</dbReference>
<protein>
    <recommendedName>
        <fullName evidence="9">Beta sliding clamp</fullName>
    </recommendedName>
</protein>
<evidence type="ECO:0000256" key="3">
    <source>
        <dbReference type="ARBA" id="ARBA00022490"/>
    </source>
</evidence>
<dbReference type="STRING" id="1618573.UT19_C0008G0008"/>
<evidence type="ECO:0000256" key="6">
    <source>
        <dbReference type="ARBA" id="ARBA00022705"/>
    </source>
</evidence>
<dbReference type="InterPro" id="IPR022634">
    <property type="entry name" value="DNA_polIII_beta_N"/>
</dbReference>